<dbReference type="EMBL" id="JBHUFZ010000018">
    <property type="protein sequence ID" value="MFD1890263.1"/>
    <property type="molecule type" value="Genomic_DNA"/>
</dbReference>
<dbReference type="Proteomes" id="UP001597326">
    <property type="component" value="Unassembled WGS sequence"/>
</dbReference>
<name>A0ABW4RVA8_9ACTN</name>
<gene>
    <name evidence="3" type="ORF">ACFSCS_08725</name>
</gene>
<dbReference type="RefSeq" id="WP_343873278.1">
    <property type="nucleotide sequence ID" value="NZ_BAAAIX010000015.1"/>
</dbReference>
<keyword evidence="2" id="KW-0732">Signal</keyword>
<evidence type="ECO:0000313" key="4">
    <source>
        <dbReference type="Proteomes" id="UP001597326"/>
    </source>
</evidence>
<keyword evidence="4" id="KW-1185">Reference proteome</keyword>
<comment type="caution">
    <text evidence="3">The sequence shown here is derived from an EMBL/GenBank/DDBJ whole genome shotgun (WGS) entry which is preliminary data.</text>
</comment>
<feature type="region of interest" description="Disordered" evidence="1">
    <location>
        <begin position="25"/>
        <end position="51"/>
    </location>
</feature>
<evidence type="ECO:0000313" key="3">
    <source>
        <dbReference type="EMBL" id="MFD1890263.1"/>
    </source>
</evidence>
<proteinExistence type="predicted"/>
<feature type="chain" id="PRO_5047187448" evidence="2">
    <location>
        <begin position="25"/>
        <end position="132"/>
    </location>
</feature>
<sequence length="132" mass="14288">MRKTLAASALAGVVVLGAPQIAEAQTATPTPSPTATATATETETTTKTVHEKDRTGLWGLTGLLGLAGLAGLRKKPEHHTTVRPAHVETRRVETNHDVRNDVRHDVNRTDNLNSRTDNLRQGDLNNDGRRDI</sequence>
<protein>
    <submittedName>
        <fullName evidence="3">WGxxGxxG family protein</fullName>
    </submittedName>
</protein>
<feature type="compositionally biased region" description="Low complexity" evidence="1">
    <location>
        <begin position="25"/>
        <end position="47"/>
    </location>
</feature>
<reference evidence="4" key="1">
    <citation type="journal article" date="2019" name="Int. J. Syst. Evol. Microbiol.">
        <title>The Global Catalogue of Microorganisms (GCM) 10K type strain sequencing project: providing services to taxonomists for standard genome sequencing and annotation.</title>
        <authorList>
            <consortium name="The Broad Institute Genomics Platform"/>
            <consortium name="The Broad Institute Genome Sequencing Center for Infectious Disease"/>
            <person name="Wu L."/>
            <person name="Ma J."/>
        </authorList>
    </citation>
    <scope>NUCLEOTIDE SEQUENCE [LARGE SCALE GENOMIC DNA]</scope>
    <source>
        <strain evidence="4">CAIM 431</strain>
    </source>
</reference>
<feature type="region of interest" description="Disordered" evidence="1">
    <location>
        <begin position="75"/>
        <end position="132"/>
    </location>
</feature>
<feature type="compositionally biased region" description="Basic and acidic residues" evidence="1">
    <location>
        <begin position="85"/>
        <end position="108"/>
    </location>
</feature>
<organism evidence="3 4">
    <name type="scientific">Luteococcus peritonei</name>
    <dbReference type="NCBI Taxonomy" id="88874"/>
    <lineage>
        <taxon>Bacteria</taxon>
        <taxon>Bacillati</taxon>
        <taxon>Actinomycetota</taxon>
        <taxon>Actinomycetes</taxon>
        <taxon>Propionibacteriales</taxon>
        <taxon>Propionibacteriaceae</taxon>
        <taxon>Luteococcus</taxon>
    </lineage>
</organism>
<dbReference type="NCBIfam" id="NF041742">
    <property type="entry name" value="WGxxGxxG_fam"/>
    <property type="match status" value="1"/>
</dbReference>
<evidence type="ECO:0000256" key="2">
    <source>
        <dbReference type="SAM" id="SignalP"/>
    </source>
</evidence>
<accession>A0ABW4RVA8</accession>
<feature type="signal peptide" evidence="2">
    <location>
        <begin position="1"/>
        <end position="24"/>
    </location>
</feature>
<evidence type="ECO:0000256" key="1">
    <source>
        <dbReference type="SAM" id="MobiDB-lite"/>
    </source>
</evidence>